<dbReference type="AlphaFoldDB" id="A0A814HBY1"/>
<name>A0A814HBY1_9BILA</name>
<comment type="caution">
    <text evidence="2">The sequence shown here is derived from an EMBL/GenBank/DDBJ whole genome shotgun (WGS) entry which is preliminary data.</text>
</comment>
<feature type="compositionally biased region" description="Basic and acidic residues" evidence="1">
    <location>
        <begin position="1"/>
        <end position="10"/>
    </location>
</feature>
<sequence length="118" mass="13272">EQRARDERKKQSNSNLNQPSNKPIIRKPSVSKPTNSSLIQTPEHLDPNKLNSPTSSTNLNLTEQKSNSNLKHSSMKSKMEINYKIKVYSSQPIDLTQDCKILKSDDAKIVKALGIDLL</sequence>
<keyword evidence="3" id="KW-1185">Reference proteome</keyword>
<evidence type="ECO:0000313" key="3">
    <source>
        <dbReference type="Proteomes" id="UP000663879"/>
    </source>
</evidence>
<reference evidence="2" key="1">
    <citation type="submission" date="2021-02" db="EMBL/GenBank/DDBJ databases">
        <authorList>
            <person name="Nowell W R."/>
        </authorList>
    </citation>
    <scope>NUCLEOTIDE SEQUENCE</scope>
    <source>
        <strain evidence="2">Ploen Becks lab</strain>
    </source>
</reference>
<dbReference type="Proteomes" id="UP000663879">
    <property type="component" value="Unassembled WGS sequence"/>
</dbReference>
<evidence type="ECO:0000256" key="1">
    <source>
        <dbReference type="SAM" id="MobiDB-lite"/>
    </source>
</evidence>
<feature type="region of interest" description="Disordered" evidence="1">
    <location>
        <begin position="1"/>
        <end position="75"/>
    </location>
</feature>
<proteinExistence type="predicted"/>
<feature type="compositionally biased region" description="Polar residues" evidence="1">
    <location>
        <begin position="31"/>
        <end position="40"/>
    </location>
</feature>
<dbReference type="EMBL" id="CAJNOC010004078">
    <property type="protein sequence ID" value="CAF1008734.1"/>
    <property type="molecule type" value="Genomic_DNA"/>
</dbReference>
<feature type="compositionally biased region" description="Polar residues" evidence="1">
    <location>
        <begin position="12"/>
        <end position="21"/>
    </location>
</feature>
<feature type="non-terminal residue" evidence="2">
    <location>
        <position position="1"/>
    </location>
</feature>
<accession>A0A814HBY1</accession>
<feature type="compositionally biased region" description="Polar residues" evidence="1">
    <location>
        <begin position="49"/>
        <end position="72"/>
    </location>
</feature>
<protein>
    <submittedName>
        <fullName evidence="2">Uncharacterized protein</fullName>
    </submittedName>
</protein>
<organism evidence="2 3">
    <name type="scientific">Brachionus calyciflorus</name>
    <dbReference type="NCBI Taxonomy" id="104777"/>
    <lineage>
        <taxon>Eukaryota</taxon>
        <taxon>Metazoa</taxon>
        <taxon>Spiralia</taxon>
        <taxon>Gnathifera</taxon>
        <taxon>Rotifera</taxon>
        <taxon>Eurotatoria</taxon>
        <taxon>Monogononta</taxon>
        <taxon>Pseudotrocha</taxon>
        <taxon>Ploima</taxon>
        <taxon>Brachionidae</taxon>
        <taxon>Brachionus</taxon>
    </lineage>
</organism>
<evidence type="ECO:0000313" key="2">
    <source>
        <dbReference type="EMBL" id="CAF1008734.1"/>
    </source>
</evidence>
<gene>
    <name evidence="2" type="ORF">OXX778_LOCUS16785</name>
</gene>